<dbReference type="EMBL" id="PJNI01000011">
    <property type="protein sequence ID" value="PKR80299.1"/>
    <property type="molecule type" value="Genomic_DNA"/>
</dbReference>
<keyword evidence="6" id="KW-1185">Reference proteome</keyword>
<evidence type="ECO:0000256" key="3">
    <source>
        <dbReference type="SAM" id="Phobius"/>
    </source>
</evidence>
<dbReference type="InterPro" id="IPR001173">
    <property type="entry name" value="Glyco_trans_2-like"/>
</dbReference>
<gene>
    <name evidence="5" type="ORF">CW751_10635</name>
</gene>
<organism evidence="5 6">
    <name type="scientific">Brumimicrobium salinarum</name>
    <dbReference type="NCBI Taxonomy" id="2058658"/>
    <lineage>
        <taxon>Bacteria</taxon>
        <taxon>Pseudomonadati</taxon>
        <taxon>Bacteroidota</taxon>
        <taxon>Flavobacteriia</taxon>
        <taxon>Flavobacteriales</taxon>
        <taxon>Crocinitomicaceae</taxon>
        <taxon>Brumimicrobium</taxon>
    </lineage>
</organism>
<name>A0A2I0R152_9FLAO</name>
<proteinExistence type="predicted"/>
<dbReference type="SUPFAM" id="SSF53448">
    <property type="entry name" value="Nucleotide-diphospho-sugar transferases"/>
    <property type="match status" value="1"/>
</dbReference>
<feature type="domain" description="Glycosyltransferase 2-like" evidence="4">
    <location>
        <begin position="7"/>
        <end position="130"/>
    </location>
</feature>
<dbReference type="Gene3D" id="3.90.550.10">
    <property type="entry name" value="Spore Coat Polysaccharide Biosynthesis Protein SpsA, Chain A"/>
    <property type="match status" value="1"/>
</dbReference>
<evidence type="ECO:0000313" key="5">
    <source>
        <dbReference type="EMBL" id="PKR80299.1"/>
    </source>
</evidence>
<keyword evidence="3" id="KW-0812">Transmembrane</keyword>
<keyword evidence="1" id="KW-0328">Glycosyltransferase</keyword>
<dbReference type="AlphaFoldDB" id="A0A2I0R152"/>
<dbReference type="CDD" id="cd00761">
    <property type="entry name" value="Glyco_tranf_GTA_type"/>
    <property type="match status" value="1"/>
</dbReference>
<evidence type="ECO:0000256" key="1">
    <source>
        <dbReference type="ARBA" id="ARBA00022676"/>
    </source>
</evidence>
<sequence>MTNPELTIIVPIFNLEKDISRCIDSILNQDFKNYELLLINDGSTDHSGKVIDGYAIKDQRIQVFHQENKGVSAARNLGLKKAKGTWVSFIDGDDTIYPNSLSTLMKATDNQSLELIIARSFVEKEDKLKKEDYGFDSSFLDKSFSGYELITQKSYLRGSVCGCLFNTHFLKENRIEFPHDLKIGEDSIFITLVHLYSQYIVFIDQIFYIINEREGSASRSWTPEKVLKMTDSITFIKNYIEKHPQLSKSQLAILDYRIYGVVSTLFYNFYYCFSFKYFFKIMRNLKNLVPVKIETLDIQMSKSKVKLLNFSLPLFAVSVLLKQLFREKLKQHS</sequence>
<dbReference type="Proteomes" id="UP000236654">
    <property type="component" value="Unassembled WGS sequence"/>
</dbReference>
<keyword evidence="3" id="KW-1133">Transmembrane helix</keyword>
<comment type="caution">
    <text evidence="5">The sequence shown here is derived from an EMBL/GenBank/DDBJ whole genome shotgun (WGS) entry which is preliminary data.</text>
</comment>
<keyword evidence="2" id="KW-0808">Transferase</keyword>
<dbReference type="OrthoDB" id="396512at2"/>
<dbReference type="RefSeq" id="WP_101335000.1">
    <property type="nucleotide sequence ID" value="NZ_PJNI01000011.1"/>
</dbReference>
<keyword evidence="3" id="KW-0472">Membrane</keyword>
<dbReference type="GO" id="GO:0016758">
    <property type="term" value="F:hexosyltransferase activity"/>
    <property type="evidence" value="ECO:0007669"/>
    <property type="project" value="UniProtKB-ARBA"/>
</dbReference>
<dbReference type="InterPro" id="IPR029044">
    <property type="entry name" value="Nucleotide-diphossugar_trans"/>
</dbReference>
<accession>A0A2I0R152</accession>
<feature type="transmembrane region" description="Helical" evidence="3">
    <location>
        <begin position="258"/>
        <end position="279"/>
    </location>
</feature>
<evidence type="ECO:0000259" key="4">
    <source>
        <dbReference type="Pfam" id="PF00535"/>
    </source>
</evidence>
<protein>
    <recommendedName>
        <fullName evidence="4">Glycosyltransferase 2-like domain-containing protein</fullName>
    </recommendedName>
</protein>
<evidence type="ECO:0000256" key="2">
    <source>
        <dbReference type="ARBA" id="ARBA00022679"/>
    </source>
</evidence>
<reference evidence="5 6" key="1">
    <citation type="submission" date="2017-12" db="EMBL/GenBank/DDBJ databases">
        <title>The draft genome sequence of Brumimicrobium saltpan LHR20.</title>
        <authorList>
            <person name="Do Z.-J."/>
            <person name="Luo H.-R."/>
        </authorList>
    </citation>
    <scope>NUCLEOTIDE SEQUENCE [LARGE SCALE GENOMIC DNA]</scope>
    <source>
        <strain evidence="5 6">LHR20</strain>
    </source>
</reference>
<dbReference type="Pfam" id="PF00535">
    <property type="entry name" value="Glycos_transf_2"/>
    <property type="match status" value="1"/>
</dbReference>
<dbReference type="PANTHER" id="PTHR22916">
    <property type="entry name" value="GLYCOSYLTRANSFERASE"/>
    <property type="match status" value="1"/>
</dbReference>
<evidence type="ECO:0000313" key="6">
    <source>
        <dbReference type="Proteomes" id="UP000236654"/>
    </source>
</evidence>
<dbReference type="PANTHER" id="PTHR22916:SF51">
    <property type="entry name" value="GLYCOSYLTRANSFERASE EPSH-RELATED"/>
    <property type="match status" value="1"/>
</dbReference>